<dbReference type="SUPFAM" id="SSF51735">
    <property type="entry name" value="NAD(P)-binding Rossmann-fold domains"/>
    <property type="match status" value="1"/>
</dbReference>
<keyword evidence="4" id="KW-1185">Reference proteome</keyword>
<accession>A0A9P4J1L4</accession>
<dbReference type="AlphaFoldDB" id="A0A9P4J1L4"/>
<dbReference type="EMBL" id="ML996086">
    <property type="protein sequence ID" value="KAF2152435.1"/>
    <property type="molecule type" value="Genomic_DNA"/>
</dbReference>
<comment type="similarity">
    <text evidence="1">Belongs to the short-chain dehydrogenases/reductases (SDR) family.</text>
</comment>
<sequence>MAYSGRLAIITGGLGGLGTATATLLRQHSARLALLYAPFEAARRDSILKSSFGSETPHDVRAYECDITSESSIQSVFQQISADTSSSTNPAFPSILINAAGYVSVQPLESTSADEAARNILPNLLGPLLVSNAFYHLYTSRRAAAGTSAPPGRIVSISSQAAHLALNGHGAYCASKAGLNGLTRCQANEWGRKGITANTVSPTVALTALGKKAWAEGKQRDDHLARIPTGRFVEPEEVAAAIEFLCRDEAGMITGGDVRIDGGFTTSGGFTMPGGDAAEGEATVGGGK</sequence>
<evidence type="ECO:0000256" key="1">
    <source>
        <dbReference type="ARBA" id="ARBA00006484"/>
    </source>
</evidence>
<dbReference type="InterPro" id="IPR002347">
    <property type="entry name" value="SDR_fam"/>
</dbReference>
<dbReference type="PANTHER" id="PTHR42760:SF122">
    <property type="entry name" value="NAD(P)-BINDING PROTEIN"/>
    <property type="match status" value="1"/>
</dbReference>
<evidence type="ECO:0000313" key="4">
    <source>
        <dbReference type="Proteomes" id="UP000799439"/>
    </source>
</evidence>
<reference evidence="3" key="1">
    <citation type="journal article" date="2020" name="Stud. Mycol.">
        <title>101 Dothideomycetes genomes: a test case for predicting lifestyles and emergence of pathogens.</title>
        <authorList>
            <person name="Haridas S."/>
            <person name="Albert R."/>
            <person name="Binder M."/>
            <person name="Bloem J."/>
            <person name="Labutti K."/>
            <person name="Salamov A."/>
            <person name="Andreopoulos B."/>
            <person name="Baker S."/>
            <person name="Barry K."/>
            <person name="Bills G."/>
            <person name="Bluhm B."/>
            <person name="Cannon C."/>
            <person name="Castanera R."/>
            <person name="Culley D."/>
            <person name="Daum C."/>
            <person name="Ezra D."/>
            <person name="Gonzalez J."/>
            <person name="Henrissat B."/>
            <person name="Kuo A."/>
            <person name="Liang C."/>
            <person name="Lipzen A."/>
            <person name="Lutzoni F."/>
            <person name="Magnuson J."/>
            <person name="Mondo S."/>
            <person name="Nolan M."/>
            <person name="Ohm R."/>
            <person name="Pangilinan J."/>
            <person name="Park H.-J."/>
            <person name="Ramirez L."/>
            <person name="Alfaro M."/>
            <person name="Sun H."/>
            <person name="Tritt A."/>
            <person name="Yoshinaga Y."/>
            <person name="Zwiers L.-H."/>
            <person name="Turgeon B."/>
            <person name="Goodwin S."/>
            <person name="Spatafora J."/>
            <person name="Crous P."/>
            <person name="Grigoriev I."/>
        </authorList>
    </citation>
    <scope>NUCLEOTIDE SEQUENCE</scope>
    <source>
        <strain evidence="3">CBS 260.36</strain>
    </source>
</reference>
<dbReference type="Gene3D" id="3.40.50.720">
    <property type="entry name" value="NAD(P)-binding Rossmann-like Domain"/>
    <property type="match status" value="1"/>
</dbReference>
<dbReference type="PROSITE" id="PS00061">
    <property type="entry name" value="ADH_SHORT"/>
    <property type="match status" value="1"/>
</dbReference>
<evidence type="ECO:0000313" key="3">
    <source>
        <dbReference type="EMBL" id="KAF2152435.1"/>
    </source>
</evidence>
<dbReference type="Pfam" id="PF13561">
    <property type="entry name" value="adh_short_C2"/>
    <property type="match status" value="1"/>
</dbReference>
<protein>
    <submittedName>
        <fullName evidence="3">Short chain dehydrogenase</fullName>
    </submittedName>
</protein>
<dbReference type="PRINTS" id="PR00080">
    <property type="entry name" value="SDRFAMILY"/>
</dbReference>
<dbReference type="GO" id="GO:0006633">
    <property type="term" value="P:fatty acid biosynthetic process"/>
    <property type="evidence" value="ECO:0007669"/>
    <property type="project" value="TreeGrafter"/>
</dbReference>
<dbReference type="PANTHER" id="PTHR42760">
    <property type="entry name" value="SHORT-CHAIN DEHYDROGENASES/REDUCTASES FAMILY MEMBER"/>
    <property type="match status" value="1"/>
</dbReference>
<dbReference type="InterPro" id="IPR036291">
    <property type="entry name" value="NAD(P)-bd_dom_sf"/>
</dbReference>
<comment type="caution">
    <text evidence="3">The sequence shown here is derived from an EMBL/GenBank/DDBJ whole genome shotgun (WGS) entry which is preliminary data.</text>
</comment>
<dbReference type="InterPro" id="IPR020904">
    <property type="entry name" value="Sc_DH/Rdtase_CS"/>
</dbReference>
<organism evidence="3 4">
    <name type="scientific">Myriangium duriaei CBS 260.36</name>
    <dbReference type="NCBI Taxonomy" id="1168546"/>
    <lineage>
        <taxon>Eukaryota</taxon>
        <taxon>Fungi</taxon>
        <taxon>Dikarya</taxon>
        <taxon>Ascomycota</taxon>
        <taxon>Pezizomycotina</taxon>
        <taxon>Dothideomycetes</taxon>
        <taxon>Dothideomycetidae</taxon>
        <taxon>Myriangiales</taxon>
        <taxon>Myriangiaceae</taxon>
        <taxon>Myriangium</taxon>
    </lineage>
</organism>
<evidence type="ECO:0000256" key="2">
    <source>
        <dbReference type="ARBA" id="ARBA00022857"/>
    </source>
</evidence>
<proteinExistence type="inferred from homology"/>
<dbReference type="Proteomes" id="UP000799439">
    <property type="component" value="Unassembled WGS sequence"/>
</dbReference>
<keyword evidence="2" id="KW-0521">NADP</keyword>
<dbReference type="GO" id="GO:0048038">
    <property type="term" value="F:quinone binding"/>
    <property type="evidence" value="ECO:0007669"/>
    <property type="project" value="TreeGrafter"/>
</dbReference>
<dbReference type="OrthoDB" id="1274115at2759"/>
<gene>
    <name evidence="3" type="ORF">K461DRAFT_226363</name>
</gene>
<dbReference type="PRINTS" id="PR00081">
    <property type="entry name" value="GDHRDH"/>
</dbReference>
<name>A0A9P4J1L4_9PEZI</name>
<dbReference type="CDD" id="cd05233">
    <property type="entry name" value="SDR_c"/>
    <property type="match status" value="1"/>
</dbReference>
<dbReference type="GO" id="GO:0016616">
    <property type="term" value="F:oxidoreductase activity, acting on the CH-OH group of donors, NAD or NADP as acceptor"/>
    <property type="evidence" value="ECO:0007669"/>
    <property type="project" value="TreeGrafter"/>
</dbReference>